<protein>
    <recommendedName>
        <fullName evidence="3">Aspartic peptidase DDI1-type domain-containing protein</fullName>
    </recommendedName>
</protein>
<dbReference type="EMBL" id="JBJUIK010000010">
    <property type="protein sequence ID" value="KAL3515056.1"/>
    <property type="molecule type" value="Genomic_DNA"/>
</dbReference>
<accession>A0ABD2Z6F0</accession>
<dbReference type="PANTHER" id="PTHR32108:SF9">
    <property type="entry name" value="REVERSE TRANSCRIPTASE RNASE H-LIKE DOMAIN-CONTAINING PROTEIN"/>
    <property type="match status" value="1"/>
</dbReference>
<evidence type="ECO:0000313" key="2">
    <source>
        <dbReference type="Proteomes" id="UP001630127"/>
    </source>
</evidence>
<sequence length="167" mass="18507">MQAPKAVADKDVEDFIRLIKKSEYSVVEQLNKMPSQISMLSLLLTSELHREAILKNLSEAHVPRDIPTDKLAGLVGSVLASNQICFSDDDLTSEGSDHNKALFISVRCEGRHLPRVMVDNGSALKICPLKILDKLKISHNLVRNSSMVIRGFDGARRQATGEINLIF</sequence>
<dbReference type="PANTHER" id="PTHR32108">
    <property type="entry name" value="DNA-DIRECTED RNA POLYMERASE SUBUNIT ALPHA"/>
    <property type="match status" value="1"/>
</dbReference>
<proteinExistence type="predicted"/>
<comment type="caution">
    <text evidence="1">The sequence shown here is derived from an EMBL/GenBank/DDBJ whole genome shotgun (WGS) entry which is preliminary data.</text>
</comment>
<dbReference type="Proteomes" id="UP001630127">
    <property type="component" value="Unassembled WGS sequence"/>
</dbReference>
<gene>
    <name evidence="1" type="ORF">ACH5RR_021958</name>
</gene>
<evidence type="ECO:0008006" key="3">
    <source>
        <dbReference type="Google" id="ProtNLM"/>
    </source>
</evidence>
<organism evidence="1 2">
    <name type="scientific">Cinchona calisaya</name>
    <dbReference type="NCBI Taxonomy" id="153742"/>
    <lineage>
        <taxon>Eukaryota</taxon>
        <taxon>Viridiplantae</taxon>
        <taxon>Streptophyta</taxon>
        <taxon>Embryophyta</taxon>
        <taxon>Tracheophyta</taxon>
        <taxon>Spermatophyta</taxon>
        <taxon>Magnoliopsida</taxon>
        <taxon>eudicotyledons</taxon>
        <taxon>Gunneridae</taxon>
        <taxon>Pentapetalae</taxon>
        <taxon>asterids</taxon>
        <taxon>lamiids</taxon>
        <taxon>Gentianales</taxon>
        <taxon>Rubiaceae</taxon>
        <taxon>Cinchonoideae</taxon>
        <taxon>Cinchoneae</taxon>
        <taxon>Cinchona</taxon>
    </lineage>
</organism>
<keyword evidence="2" id="KW-1185">Reference proteome</keyword>
<evidence type="ECO:0000313" key="1">
    <source>
        <dbReference type="EMBL" id="KAL3515056.1"/>
    </source>
</evidence>
<name>A0ABD2Z6F0_9GENT</name>
<reference evidence="1 2" key="1">
    <citation type="submission" date="2024-11" db="EMBL/GenBank/DDBJ databases">
        <title>A near-complete genome assembly of Cinchona calisaya.</title>
        <authorList>
            <person name="Lian D.C."/>
            <person name="Zhao X.W."/>
            <person name="Wei L."/>
        </authorList>
    </citation>
    <scope>NUCLEOTIDE SEQUENCE [LARGE SCALE GENOMIC DNA]</scope>
    <source>
        <tissue evidence="1">Nenye</tissue>
    </source>
</reference>
<dbReference type="AlphaFoldDB" id="A0ABD2Z6F0"/>